<accession>A0A3B0YG72</accession>
<dbReference type="Pfam" id="PF25559">
    <property type="entry name" value="DUF7931"/>
    <property type="match status" value="1"/>
</dbReference>
<dbReference type="AlphaFoldDB" id="A0A3B0YG72"/>
<evidence type="ECO:0000313" key="2">
    <source>
        <dbReference type="EMBL" id="VAW75720.1"/>
    </source>
</evidence>
<evidence type="ECO:0000259" key="1">
    <source>
        <dbReference type="Pfam" id="PF25559"/>
    </source>
</evidence>
<organism evidence="2">
    <name type="scientific">hydrothermal vent metagenome</name>
    <dbReference type="NCBI Taxonomy" id="652676"/>
    <lineage>
        <taxon>unclassified sequences</taxon>
        <taxon>metagenomes</taxon>
        <taxon>ecological metagenomes</taxon>
    </lineage>
</organism>
<feature type="domain" description="DUF7931" evidence="1">
    <location>
        <begin position="34"/>
        <end position="173"/>
    </location>
</feature>
<dbReference type="EMBL" id="UOFL01000092">
    <property type="protein sequence ID" value="VAW75720.1"/>
    <property type="molecule type" value="Genomic_DNA"/>
</dbReference>
<dbReference type="InterPro" id="IPR057691">
    <property type="entry name" value="DUF7931"/>
</dbReference>
<reference evidence="2" key="1">
    <citation type="submission" date="2018-06" db="EMBL/GenBank/DDBJ databases">
        <authorList>
            <person name="Zhirakovskaya E."/>
        </authorList>
    </citation>
    <scope>NUCLEOTIDE SEQUENCE</scope>
</reference>
<gene>
    <name evidence="2" type="ORF">MNBD_GAMMA12-1570</name>
</gene>
<proteinExistence type="predicted"/>
<name>A0A3B0YG72_9ZZZZ</name>
<sequence length="175" mass="20568">MTSRTPHHIEDKTKTNQSQVIDITERSTFFQISRTILIHANHTIDIFTCKLEPDIVNHKTVIKALKALPRHSSKARLRILIQESRDAVIECATFVEMARKYSSFIECRRLGEIKEIKPTSWMTVDRETYISRQHSQLFQATACHQDKLTVRTLTERFDEHWEKSVPDPELRRLLI</sequence>
<protein>
    <recommendedName>
        <fullName evidence="1">DUF7931 domain-containing protein</fullName>
    </recommendedName>
</protein>